<feature type="region of interest" description="Disordered" evidence="1">
    <location>
        <begin position="56"/>
        <end position="103"/>
    </location>
</feature>
<sequence length="847" mass="89860">MEAGREDANELARQEWVTYYVRSGQIEMAARLGYKHERMARRLQLYARGFLRRKRERDARAGSAGAPQGETTRGASMARERAASRLSSRQGTEPNRQTPLARATTRLNAQAKESFFETLYTPRALAEPRSTPRSALLAASPCSTASQHPRRAVRVDIRERARLLGPLPDDAARLGASASAAGGARRATLDAASGSADYPLALSPSAEEARRPAAGYGVGSPLLSHGSDHRSPHLVTEQTERQDVQSSPRGGSYERPRRFEASAGSDSVGTAPARDPARAGPTLDDDDDELRAQRSMEERASARARLREWEAEAAAEAEFDAEARAIAARVEQGRGTGVRESDGGGGGVPHGGGAAELERAWRDARRAERAGTTRCVPSPTGASAQRPREARFELPRLHAHERDEPRTRLGVARRGSAREAPCGARAQAASAQRPAHEALAHVTRRDAPRLGASAHVRARFDARAFAGQRCTAPSPDCAAGLHAAARSGARGARLRSSPSRVVGARARRGALVAGGHAGARGEEARLLALTNGGSGALASTAAFRAAVSTPLDLRAPVDAPMLRRAASFERTPARRVGGGSAETAPAQKPRAASAERLQHAAVARDAGNSPPRRRRLLDELTSGGSPKGMVQAQELARQSRTALRRETSAFLERLARLIVAADAARIAAERTRAALLAAAGTARNVADGVSERLRALSTEGPRGDAPPSRALELALEKEASVARHVEGELLGFDAQLGVQLDALGVAIVDMRHDCANKAHLHEHLLGTAPLSALRLPFPSDDEPFPLSAGVKSSDELLALAARLTDGTRALAKRAAAQQRGALSDIKQEQWAVSQARGVPKAVRPAVR</sequence>
<feature type="region of interest" description="Disordered" evidence="1">
    <location>
        <begin position="126"/>
        <end position="152"/>
    </location>
</feature>
<dbReference type="PROSITE" id="PS50096">
    <property type="entry name" value="IQ"/>
    <property type="match status" value="1"/>
</dbReference>
<feature type="compositionally biased region" description="Low complexity" evidence="1">
    <location>
        <begin position="420"/>
        <end position="433"/>
    </location>
</feature>
<evidence type="ECO:0000256" key="1">
    <source>
        <dbReference type="SAM" id="MobiDB-lite"/>
    </source>
</evidence>
<feature type="region of interest" description="Disordered" evidence="1">
    <location>
        <begin position="332"/>
        <end position="354"/>
    </location>
</feature>
<feature type="region of interest" description="Disordered" evidence="1">
    <location>
        <begin position="368"/>
        <end position="388"/>
    </location>
</feature>
<dbReference type="EMBL" id="JAGTXO010000008">
    <property type="protein sequence ID" value="KAG8466218.1"/>
    <property type="molecule type" value="Genomic_DNA"/>
</dbReference>
<organism evidence="2 3">
    <name type="scientific">Diacronema lutheri</name>
    <name type="common">Unicellular marine alga</name>
    <name type="synonym">Monochrysis lutheri</name>
    <dbReference type="NCBI Taxonomy" id="2081491"/>
    <lineage>
        <taxon>Eukaryota</taxon>
        <taxon>Haptista</taxon>
        <taxon>Haptophyta</taxon>
        <taxon>Pavlovophyceae</taxon>
        <taxon>Pavlovales</taxon>
        <taxon>Pavlovaceae</taxon>
        <taxon>Diacronema</taxon>
    </lineage>
</organism>
<reference evidence="2" key="1">
    <citation type="submission" date="2021-05" db="EMBL/GenBank/DDBJ databases">
        <title>The genome of the haptophyte Pavlova lutheri (Diacronema luteri, Pavlovales) - a model for lipid biosynthesis in eukaryotic algae.</title>
        <authorList>
            <person name="Hulatt C.J."/>
            <person name="Posewitz M.C."/>
        </authorList>
    </citation>
    <scope>NUCLEOTIDE SEQUENCE</scope>
    <source>
        <strain evidence="2">NIVA-4/92</strain>
    </source>
</reference>
<feature type="compositionally biased region" description="Gly residues" evidence="1">
    <location>
        <begin position="343"/>
        <end position="354"/>
    </location>
</feature>
<comment type="caution">
    <text evidence="2">The sequence shown here is derived from an EMBL/GenBank/DDBJ whole genome shotgun (WGS) entry which is preliminary data.</text>
</comment>
<feature type="region of interest" description="Disordered" evidence="1">
    <location>
        <begin position="406"/>
        <end position="435"/>
    </location>
</feature>
<name>A0A8J5XFL7_DIALT</name>
<feature type="region of interest" description="Disordered" evidence="1">
    <location>
        <begin position="211"/>
        <end position="287"/>
    </location>
</feature>
<proteinExistence type="predicted"/>
<dbReference type="AlphaFoldDB" id="A0A8J5XFL7"/>
<dbReference type="Proteomes" id="UP000751190">
    <property type="component" value="Unassembled WGS sequence"/>
</dbReference>
<keyword evidence="3" id="KW-1185">Reference proteome</keyword>
<gene>
    <name evidence="2" type="ORF">KFE25_001974</name>
</gene>
<protein>
    <submittedName>
        <fullName evidence="2">Uncharacterized protein</fullName>
    </submittedName>
</protein>
<accession>A0A8J5XFL7</accession>
<evidence type="ECO:0000313" key="3">
    <source>
        <dbReference type="Proteomes" id="UP000751190"/>
    </source>
</evidence>
<feature type="region of interest" description="Disordered" evidence="1">
    <location>
        <begin position="566"/>
        <end position="628"/>
    </location>
</feature>
<evidence type="ECO:0000313" key="2">
    <source>
        <dbReference type="EMBL" id="KAG8466218.1"/>
    </source>
</evidence>
<dbReference type="OrthoDB" id="10690512at2759"/>